<keyword evidence="1" id="KW-0175">Coiled coil</keyword>
<feature type="compositionally biased region" description="Pro residues" evidence="2">
    <location>
        <begin position="181"/>
        <end position="197"/>
    </location>
</feature>
<evidence type="ECO:0000256" key="1">
    <source>
        <dbReference type="SAM" id="Coils"/>
    </source>
</evidence>
<gene>
    <name evidence="3" type="ORF">DK847_01400</name>
</gene>
<reference evidence="4" key="1">
    <citation type="submission" date="2018-06" db="EMBL/GenBank/DDBJ databases">
        <title>Aestuariibacter litoralis strain KCTC 52945T.</title>
        <authorList>
            <person name="Li X."/>
            <person name="Salam N."/>
            <person name="Li J.-L."/>
            <person name="Chen Y.-M."/>
            <person name="Yang Z.-W."/>
            <person name="Zhang L.-Y."/>
            <person name="Han M.-X."/>
            <person name="Xiao M."/>
            <person name="Li W.-J."/>
        </authorList>
    </citation>
    <scope>NUCLEOTIDE SEQUENCE [LARGE SCALE GENOMIC DNA]</scope>
    <source>
        <strain evidence="4">KCTC 52945</strain>
    </source>
</reference>
<evidence type="ECO:0000256" key="2">
    <source>
        <dbReference type="SAM" id="MobiDB-lite"/>
    </source>
</evidence>
<accession>A0A2W2BYF4</accession>
<protein>
    <submittedName>
        <fullName evidence="3">Uncharacterized protein</fullName>
    </submittedName>
</protein>
<dbReference type="EMBL" id="QKVK01000001">
    <property type="protein sequence ID" value="PZF78496.1"/>
    <property type="molecule type" value="Genomic_DNA"/>
</dbReference>
<proteinExistence type="predicted"/>
<evidence type="ECO:0000313" key="3">
    <source>
        <dbReference type="EMBL" id="PZF78496.1"/>
    </source>
</evidence>
<keyword evidence="4" id="KW-1185">Reference proteome</keyword>
<sequence>MLIVLGFSLASLIALFMARGLWTAAVKVGARRMQRQVPSSLVGLQTERDRLRAEYAMLSQRLGARLETAKLQMAEHMAEVSRHRNRLHELEALEMNRGAENRRLAVRVHELEQALNHARLQEDMLRRDLAARDEALAHATRAHQPHRPAPDAPHVTSPPPADDAEARLRQRIDRLTELAKAPPPEDLVIHAPPPPEDPLVAEKLAEAERETADLTRDLERLDAEWQQRLAEANIAESEADANVISLSNRIRELKKSLGQAS</sequence>
<dbReference type="AlphaFoldDB" id="A0A2W2BYF4"/>
<dbReference type="Proteomes" id="UP000248795">
    <property type="component" value="Unassembled WGS sequence"/>
</dbReference>
<name>A0A2W2BYF4_9HYPH</name>
<comment type="caution">
    <text evidence="3">The sequence shown here is derived from an EMBL/GenBank/DDBJ whole genome shotgun (WGS) entry which is preliminary data.</text>
</comment>
<organism evidence="3 4">
    <name type="scientific">Aestuariivirga litoralis</name>
    <dbReference type="NCBI Taxonomy" id="2650924"/>
    <lineage>
        <taxon>Bacteria</taxon>
        <taxon>Pseudomonadati</taxon>
        <taxon>Pseudomonadota</taxon>
        <taxon>Alphaproteobacteria</taxon>
        <taxon>Hyphomicrobiales</taxon>
        <taxon>Aestuariivirgaceae</taxon>
        <taxon>Aestuariivirga</taxon>
    </lineage>
</organism>
<feature type="region of interest" description="Disordered" evidence="2">
    <location>
        <begin position="178"/>
        <end position="198"/>
    </location>
</feature>
<feature type="region of interest" description="Disordered" evidence="2">
    <location>
        <begin position="138"/>
        <end position="162"/>
    </location>
</feature>
<feature type="coiled-coil region" evidence="1">
    <location>
        <begin position="41"/>
        <end position="128"/>
    </location>
</feature>
<evidence type="ECO:0000313" key="4">
    <source>
        <dbReference type="Proteomes" id="UP000248795"/>
    </source>
</evidence>